<gene>
    <name evidence="1" type="ORF">GALL_376370</name>
</gene>
<sequence length="140" mass="14576">MLPVELVAISEPALMLPRVRLLFRVGSDVPTASFTLPDGPLSASTVPSSRLDGLLKLMLPLDALQLLAPLTVRTELGCSVMLPNVALTFIADAATGACKLTLPPAVTVTLPGVRMIGMSIVTSLSDCSTTLPVPLMLALL</sequence>
<protein>
    <submittedName>
        <fullName evidence="1">Uncharacterized protein</fullName>
    </submittedName>
</protein>
<comment type="caution">
    <text evidence="1">The sequence shown here is derived from an EMBL/GenBank/DDBJ whole genome shotgun (WGS) entry which is preliminary data.</text>
</comment>
<dbReference type="AlphaFoldDB" id="A0A1J5QB39"/>
<accession>A0A1J5QB39</accession>
<organism evidence="1">
    <name type="scientific">mine drainage metagenome</name>
    <dbReference type="NCBI Taxonomy" id="410659"/>
    <lineage>
        <taxon>unclassified sequences</taxon>
        <taxon>metagenomes</taxon>
        <taxon>ecological metagenomes</taxon>
    </lineage>
</organism>
<reference evidence="1" key="1">
    <citation type="submission" date="2016-10" db="EMBL/GenBank/DDBJ databases">
        <title>Sequence of Gallionella enrichment culture.</title>
        <authorList>
            <person name="Poehlein A."/>
            <person name="Muehling M."/>
            <person name="Daniel R."/>
        </authorList>
    </citation>
    <scope>NUCLEOTIDE SEQUENCE</scope>
</reference>
<evidence type="ECO:0000313" key="1">
    <source>
        <dbReference type="EMBL" id="OIQ80608.1"/>
    </source>
</evidence>
<name>A0A1J5QB39_9ZZZZ</name>
<proteinExistence type="predicted"/>
<dbReference type="EMBL" id="MLJW01001037">
    <property type="protein sequence ID" value="OIQ80608.1"/>
    <property type="molecule type" value="Genomic_DNA"/>
</dbReference>